<dbReference type="AlphaFoldDB" id="A0AAV9UCT5"/>
<feature type="transmembrane region" description="Helical" evidence="2">
    <location>
        <begin position="34"/>
        <end position="54"/>
    </location>
</feature>
<evidence type="ECO:0000256" key="2">
    <source>
        <dbReference type="SAM" id="Phobius"/>
    </source>
</evidence>
<evidence type="ECO:0000313" key="3">
    <source>
        <dbReference type="EMBL" id="KAK6340126.1"/>
    </source>
</evidence>
<keyword evidence="4" id="KW-1185">Reference proteome</keyword>
<feature type="transmembrane region" description="Helical" evidence="2">
    <location>
        <begin position="196"/>
        <end position="219"/>
    </location>
</feature>
<feature type="transmembrane region" description="Helical" evidence="2">
    <location>
        <begin position="151"/>
        <end position="176"/>
    </location>
</feature>
<feature type="transmembrane region" description="Helical" evidence="2">
    <location>
        <begin position="269"/>
        <end position="290"/>
    </location>
</feature>
<feature type="compositionally biased region" description="Basic and acidic residues" evidence="1">
    <location>
        <begin position="401"/>
        <end position="412"/>
    </location>
</feature>
<organism evidence="3 4">
    <name type="scientific">Orbilia blumenaviensis</name>
    <dbReference type="NCBI Taxonomy" id="1796055"/>
    <lineage>
        <taxon>Eukaryota</taxon>
        <taxon>Fungi</taxon>
        <taxon>Dikarya</taxon>
        <taxon>Ascomycota</taxon>
        <taxon>Pezizomycotina</taxon>
        <taxon>Orbiliomycetes</taxon>
        <taxon>Orbiliales</taxon>
        <taxon>Orbiliaceae</taxon>
        <taxon>Orbilia</taxon>
    </lineage>
</organism>
<name>A0AAV9UCT5_9PEZI</name>
<dbReference type="EMBL" id="JAVHNS010000011">
    <property type="protein sequence ID" value="KAK6340126.1"/>
    <property type="molecule type" value="Genomic_DNA"/>
</dbReference>
<reference evidence="3 4" key="1">
    <citation type="submission" date="2019-10" db="EMBL/GenBank/DDBJ databases">
        <authorList>
            <person name="Palmer J.M."/>
        </authorList>
    </citation>
    <scope>NUCLEOTIDE SEQUENCE [LARGE SCALE GENOMIC DNA]</scope>
    <source>
        <strain evidence="3 4">TWF730</strain>
    </source>
</reference>
<feature type="transmembrane region" description="Helical" evidence="2">
    <location>
        <begin position="75"/>
        <end position="96"/>
    </location>
</feature>
<evidence type="ECO:0000313" key="4">
    <source>
        <dbReference type="Proteomes" id="UP001373714"/>
    </source>
</evidence>
<comment type="caution">
    <text evidence="3">The sequence shown here is derived from an EMBL/GenBank/DDBJ whole genome shotgun (WGS) entry which is preliminary data.</text>
</comment>
<evidence type="ECO:0000256" key="1">
    <source>
        <dbReference type="SAM" id="MobiDB-lite"/>
    </source>
</evidence>
<feature type="transmembrane region" description="Helical" evidence="2">
    <location>
        <begin position="116"/>
        <end position="139"/>
    </location>
</feature>
<sequence>MAPRGGRGGGGSGGGSIDNQCGRYNAFESDYAKAQIGLMGGFLFLFLVLAYCTASRSGKRKKAGQEKSILRWFQYGIALFLIIALFIMLIVRYALIECGVLYVYGYDDTAIGTATIVVNNVAELFMLGIVLFVVTKRMFQLAGSSSLKRTMLILSGIFFGIVCVVFVVYIVLYGLIRWDVGDIATRTTINSYNRLVQAYVVLYLLLAIFAVIGLIMAVIRLARKPERKQGVTGWVPVLIICLLGYSFYNAVLVFLQYYDDDALTPIGIIVSYALSLLWFFGSFFSIFMIARGKGWDFLRLPQDIQPEYNFAGPPPTMAYNQTPYDTMQSPDAAKRMSYASHGNAPTPAPPYMGGTGMAYSGNGVYEPQGQTYGAGGWGTSGYAPVGQMPTSYNAPMGAASRDAEHNELTGRR</sequence>
<keyword evidence="2" id="KW-0812">Transmembrane</keyword>
<gene>
    <name evidence="3" type="ORF">TWF730_001896</name>
</gene>
<feature type="region of interest" description="Disordered" evidence="1">
    <location>
        <begin position="393"/>
        <end position="412"/>
    </location>
</feature>
<feature type="transmembrane region" description="Helical" evidence="2">
    <location>
        <begin position="231"/>
        <end position="257"/>
    </location>
</feature>
<keyword evidence="2" id="KW-1133">Transmembrane helix</keyword>
<protein>
    <submittedName>
        <fullName evidence="3">Uncharacterized protein</fullName>
    </submittedName>
</protein>
<proteinExistence type="predicted"/>
<dbReference type="Proteomes" id="UP001373714">
    <property type="component" value="Unassembled WGS sequence"/>
</dbReference>
<accession>A0AAV9UCT5</accession>
<keyword evidence="2" id="KW-0472">Membrane</keyword>